<organism evidence="1 2">
    <name type="scientific">Devosia geojensis</name>
    <dbReference type="NCBI Taxonomy" id="443610"/>
    <lineage>
        <taxon>Bacteria</taxon>
        <taxon>Pseudomonadati</taxon>
        <taxon>Pseudomonadota</taxon>
        <taxon>Alphaproteobacteria</taxon>
        <taxon>Hyphomicrobiales</taxon>
        <taxon>Devosiaceae</taxon>
        <taxon>Devosia</taxon>
    </lineage>
</organism>
<dbReference type="AlphaFoldDB" id="A0A0F5FXD9"/>
<protein>
    <submittedName>
        <fullName evidence="1">Uncharacterized protein</fullName>
    </submittedName>
</protein>
<dbReference type="STRING" id="443610.VE25_01490"/>
<evidence type="ECO:0000313" key="1">
    <source>
        <dbReference type="EMBL" id="KKB13531.1"/>
    </source>
</evidence>
<proteinExistence type="predicted"/>
<evidence type="ECO:0000313" key="2">
    <source>
        <dbReference type="Proteomes" id="UP000033632"/>
    </source>
</evidence>
<name>A0A0F5FXD9_9HYPH</name>
<dbReference type="EMBL" id="JZEX01000023">
    <property type="protein sequence ID" value="KKB13531.1"/>
    <property type="molecule type" value="Genomic_DNA"/>
</dbReference>
<keyword evidence="2" id="KW-1185">Reference proteome</keyword>
<dbReference type="PATRIC" id="fig|443610.3.peg.2761"/>
<comment type="caution">
    <text evidence="1">The sequence shown here is derived from an EMBL/GenBank/DDBJ whole genome shotgun (WGS) entry which is preliminary data.</text>
</comment>
<accession>A0A0F5FXD9</accession>
<gene>
    <name evidence="1" type="ORF">VE25_01490</name>
</gene>
<dbReference type="Proteomes" id="UP000033632">
    <property type="component" value="Unassembled WGS sequence"/>
</dbReference>
<dbReference type="RefSeq" id="WP_046106808.1">
    <property type="nucleotide sequence ID" value="NZ_JZEX01000023.1"/>
</dbReference>
<reference evidence="1 2" key="1">
    <citation type="submission" date="2015-03" db="EMBL/GenBank/DDBJ databases">
        <authorList>
            <person name="Hassan Y.I."/>
            <person name="Lepp D."/>
            <person name="Li X.-Z."/>
            <person name="Zhou T."/>
        </authorList>
    </citation>
    <scope>NUCLEOTIDE SEQUENCE [LARGE SCALE GENOMIC DNA]</scope>
    <source>
        <strain evidence="1 2">BD-c194</strain>
    </source>
</reference>
<sequence>MNTVYKGFDITLTAGEAWIATITRIATGKSFSKRPETPLEEGADAALTRAKNLVDAFLALNGR</sequence>
<dbReference type="OrthoDB" id="7961138at2"/>